<protein>
    <submittedName>
        <fullName evidence="2">ATP pyrophosphatase</fullName>
    </submittedName>
</protein>
<dbReference type="RefSeq" id="WP_088001964.1">
    <property type="nucleotide sequence ID" value="NZ_BMHB01000003.1"/>
</dbReference>
<dbReference type="Pfam" id="PF01902">
    <property type="entry name" value="Diphthami_syn_2"/>
    <property type="match status" value="1"/>
</dbReference>
<dbReference type="PANTHER" id="PTHR12196:SF2">
    <property type="entry name" value="DIPHTHINE--AMMONIA LIGASE"/>
    <property type="match status" value="1"/>
</dbReference>
<dbReference type="SUPFAM" id="SSF52402">
    <property type="entry name" value="Adenine nucleotide alpha hydrolases-like"/>
    <property type="match status" value="1"/>
</dbReference>
<dbReference type="Gene3D" id="3.90.1490.10">
    <property type="entry name" value="putative n-type atp pyrophosphatase, domain 2"/>
    <property type="match status" value="1"/>
</dbReference>
<evidence type="ECO:0000259" key="1">
    <source>
        <dbReference type="Pfam" id="PF01902"/>
    </source>
</evidence>
<dbReference type="PANTHER" id="PTHR12196">
    <property type="entry name" value="DOMAIN OF UNKNOWN FUNCTION 71 DUF71 -CONTAINING PROTEIN"/>
    <property type="match status" value="1"/>
</dbReference>
<feature type="domain" description="Diphthamide synthase" evidence="1">
    <location>
        <begin position="4"/>
        <end position="220"/>
    </location>
</feature>
<dbReference type="Gene3D" id="3.40.50.620">
    <property type="entry name" value="HUPs"/>
    <property type="match status" value="1"/>
</dbReference>
<evidence type="ECO:0000313" key="3">
    <source>
        <dbReference type="Proteomes" id="UP000626244"/>
    </source>
</evidence>
<sequence>MAERIAISWSGGKDCCLALHRLIESNQEVACLFSMVSKKDGRNHAHGTPLPFLQMQADALGIPLIMIDSAGDYEQSIINGLREMKEELEITAVAFGTLYVDEDKKWNEEITIKSGLKPLFPVWIHKNESIILLDEWINSNYKAIICRARDSHFDANIVGQTVTEELKELLIPKEICVMGEGGEYHTFVVDGPLFTKRLNITESETILNTDLWSLNIKEMKMVE</sequence>
<dbReference type="GO" id="GO:0017183">
    <property type="term" value="P:protein histidyl modification to diphthamide"/>
    <property type="evidence" value="ECO:0007669"/>
    <property type="project" value="TreeGrafter"/>
</dbReference>
<dbReference type="OrthoDB" id="3572539at2"/>
<proteinExistence type="predicted"/>
<dbReference type="NCBIfam" id="TIGR00290">
    <property type="entry name" value="MJ0570_dom"/>
    <property type="match status" value="1"/>
</dbReference>
<dbReference type="Proteomes" id="UP000626244">
    <property type="component" value="Unassembled WGS sequence"/>
</dbReference>
<evidence type="ECO:0000313" key="2">
    <source>
        <dbReference type="EMBL" id="GGI17551.1"/>
    </source>
</evidence>
<organism evidence="2 3">
    <name type="scientific">Gottfriedia solisilvae</name>
    <dbReference type="NCBI Taxonomy" id="1516104"/>
    <lineage>
        <taxon>Bacteria</taxon>
        <taxon>Bacillati</taxon>
        <taxon>Bacillota</taxon>
        <taxon>Bacilli</taxon>
        <taxon>Bacillales</taxon>
        <taxon>Bacillaceae</taxon>
        <taxon>Gottfriedia</taxon>
    </lineage>
</organism>
<dbReference type="EMBL" id="BMHB01000003">
    <property type="protein sequence ID" value="GGI17551.1"/>
    <property type="molecule type" value="Genomic_DNA"/>
</dbReference>
<dbReference type="AlphaFoldDB" id="A0A8J3F2B4"/>
<dbReference type="InterPro" id="IPR002761">
    <property type="entry name" value="Diphthami_syn_dom"/>
</dbReference>
<reference evidence="3" key="1">
    <citation type="journal article" date="2019" name="Int. J. Syst. Evol. Microbiol.">
        <title>The Global Catalogue of Microorganisms (GCM) 10K type strain sequencing project: providing services to taxonomists for standard genome sequencing and annotation.</title>
        <authorList>
            <consortium name="The Broad Institute Genomics Platform"/>
            <consortium name="The Broad Institute Genome Sequencing Center for Infectious Disease"/>
            <person name="Wu L."/>
            <person name="Ma J."/>
        </authorList>
    </citation>
    <scope>NUCLEOTIDE SEQUENCE [LARGE SCALE GENOMIC DNA]</scope>
    <source>
        <strain evidence="3">CGMCC 1.14993</strain>
    </source>
</reference>
<dbReference type="CDD" id="cd01994">
    <property type="entry name" value="AANH_PF0828-like"/>
    <property type="match status" value="1"/>
</dbReference>
<dbReference type="GO" id="GO:0017178">
    <property type="term" value="F:diphthine-ammonia ligase activity"/>
    <property type="evidence" value="ECO:0007669"/>
    <property type="project" value="TreeGrafter"/>
</dbReference>
<accession>A0A8J3F2B4</accession>
<comment type="caution">
    <text evidence="2">The sequence shown here is derived from an EMBL/GenBank/DDBJ whole genome shotgun (WGS) entry which is preliminary data.</text>
</comment>
<gene>
    <name evidence="2" type="ORF">GCM10007380_38510</name>
</gene>
<keyword evidence="3" id="KW-1185">Reference proteome</keyword>
<name>A0A8J3F2B4_9BACI</name>
<dbReference type="InterPro" id="IPR030662">
    <property type="entry name" value="DPH6/MJ0570"/>
</dbReference>
<dbReference type="InterPro" id="IPR014729">
    <property type="entry name" value="Rossmann-like_a/b/a_fold"/>
</dbReference>